<dbReference type="GO" id="GO:0009055">
    <property type="term" value="F:electron transfer activity"/>
    <property type="evidence" value="ECO:0007669"/>
    <property type="project" value="InterPro"/>
</dbReference>
<dbReference type="GO" id="GO:0046872">
    <property type="term" value="F:metal ion binding"/>
    <property type="evidence" value="ECO:0007669"/>
    <property type="project" value="UniProtKB-KW"/>
</dbReference>
<dbReference type="SUPFAM" id="SSF46626">
    <property type="entry name" value="Cytochrome c"/>
    <property type="match status" value="1"/>
</dbReference>
<feature type="domain" description="Cytochrome c" evidence="8">
    <location>
        <begin position="52"/>
        <end position="152"/>
    </location>
</feature>
<dbReference type="InterPro" id="IPR009056">
    <property type="entry name" value="Cyt_c-like_dom"/>
</dbReference>
<feature type="signal peptide" evidence="7">
    <location>
        <begin position="1"/>
        <end position="23"/>
    </location>
</feature>
<keyword evidence="5 6" id="KW-0408">Iron</keyword>
<dbReference type="InterPro" id="IPR036909">
    <property type="entry name" value="Cyt_c-like_dom_sf"/>
</dbReference>
<evidence type="ECO:0000256" key="4">
    <source>
        <dbReference type="ARBA" id="ARBA00022982"/>
    </source>
</evidence>
<dbReference type="RefSeq" id="WP_168819589.1">
    <property type="nucleotide sequence ID" value="NZ_CP051217.1"/>
</dbReference>
<sequence>MKTIFRLATLGLVSALAACGSDAAPGPTEQIIVREPGETPAVTLTKAPENISLAAAGEAAFAVCSACHSVEKGAPAGPGPNLHGVVGRAAGAAEGFAYSEALKTSGISWSEAELDAYLANPVAKVPGTTMVAGALEDAEQRKAVIAYLKDASSS</sequence>
<evidence type="ECO:0000256" key="1">
    <source>
        <dbReference type="ARBA" id="ARBA00022448"/>
    </source>
</evidence>
<proteinExistence type="predicted"/>
<evidence type="ECO:0000256" key="6">
    <source>
        <dbReference type="PROSITE-ProRule" id="PRU00433"/>
    </source>
</evidence>
<dbReference type="PANTHER" id="PTHR11961">
    <property type="entry name" value="CYTOCHROME C"/>
    <property type="match status" value="1"/>
</dbReference>
<dbReference type="PROSITE" id="PS51257">
    <property type="entry name" value="PROKAR_LIPOPROTEIN"/>
    <property type="match status" value="1"/>
</dbReference>
<evidence type="ECO:0000313" key="9">
    <source>
        <dbReference type="EMBL" id="QJB69505.1"/>
    </source>
</evidence>
<keyword evidence="3 6" id="KW-0479">Metal-binding</keyword>
<evidence type="ECO:0000313" key="10">
    <source>
        <dbReference type="Proteomes" id="UP000501600"/>
    </source>
</evidence>
<keyword evidence="7" id="KW-0732">Signal</keyword>
<organism evidence="9 10">
    <name type="scientific">Parasphingorhabdus halotolerans</name>
    <dbReference type="NCBI Taxonomy" id="2725558"/>
    <lineage>
        <taxon>Bacteria</taxon>
        <taxon>Pseudomonadati</taxon>
        <taxon>Pseudomonadota</taxon>
        <taxon>Alphaproteobacteria</taxon>
        <taxon>Sphingomonadales</taxon>
        <taxon>Sphingomonadaceae</taxon>
        <taxon>Parasphingorhabdus</taxon>
    </lineage>
</organism>
<keyword evidence="1" id="KW-0813">Transport</keyword>
<keyword evidence="4" id="KW-0249">Electron transport</keyword>
<feature type="chain" id="PRO_5026052742" evidence="7">
    <location>
        <begin position="24"/>
        <end position="154"/>
    </location>
</feature>
<dbReference type="AlphaFoldDB" id="A0A6H2DNH1"/>
<dbReference type="PRINTS" id="PR00604">
    <property type="entry name" value="CYTCHRMECIAB"/>
</dbReference>
<evidence type="ECO:0000256" key="3">
    <source>
        <dbReference type="ARBA" id="ARBA00022723"/>
    </source>
</evidence>
<dbReference type="EMBL" id="CP051217">
    <property type="protein sequence ID" value="QJB69505.1"/>
    <property type="molecule type" value="Genomic_DNA"/>
</dbReference>
<evidence type="ECO:0000256" key="7">
    <source>
        <dbReference type="SAM" id="SignalP"/>
    </source>
</evidence>
<dbReference type="Proteomes" id="UP000501600">
    <property type="component" value="Chromosome"/>
</dbReference>
<protein>
    <submittedName>
        <fullName evidence="9">C-type cytochrome</fullName>
    </submittedName>
</protein>
<dbReference type="KEGG" id="phao:HF685_09610"/>
<keyword evidence="2 6" id="KW-0349">Heme</keyword>
<dbReference type="Gene3D" id="1.10.760.10">
    <property type="entry name" value="Cytochrome c-like domain"/>
    <property type="match status" value="1"/>
</dbReference>
<name>A0A6H2DNH1_9SPHN</name>
<gene>
    <name evidence="9" type="ORF">HF685_09610</name>
</gene>
<dbReference type="PROSITE" id="PS51007">
    <property type="entry name" value="CYTC"/>
    <property type="match status" value="1"/>
</dbReference>
<reference evidence="9 10" key="1">
    <citation type="submission" date="2020-04" db="EMBL/GenBank/DDBJ databases">
        <title>Genome sequence for Sphingorhabdus sp. strain M1.</title>
        <authorList>
            <person name="Park S.-J."/>
        </authorList>
    </citation>
    <scope>NUCLEOTIDE SEQUENCE [LARGE SCALE GENOMIC DNA]</scope>
    <source>
        <strain evidence="9 10">JK6</strain>
    </source>
</reference>
<evidence type="ECO:0000256" key="5">
    <source>
        <dbReference type="ARBA" id="ARBA00023004"/>
    </source>
</evidence>
<evidence type="ECO:0000256" key="2">
    <source>
        <dbReference type="ARBA" id="ARBA00022617"/>
    </source>
</evidence>
<dbReference type="GO" id="GO:0020037">
    <property type="term" value="F:heme binding"/>
    <property type="evidence" value="ECO:0007669"/>
    <property type="project" value="InterPro"/>
</dbReference>
<dbReference type="Pfam" id="PF00034">
    <property type="entry name" value="Cytochrom_C"/>
    <property type="match status" value="1"/>
</dbReference>
<dbReference type="InterPro" id="IPR002327">
    <property type="entry name" value="Cyt_c_1A/1B"/>
</dbReference>
<accession>A0A6H2DNH1</accession>
<keyword evidence="10" id="KW-1185">Reference proteome</keyword>
<evidence type="ECO:0000259" key="8">
    <source>
        <dbReference type="PROSITE" id="PS51007"/>
    </source>
</evidence>